<sequence>MSLHTTIRQLRKQQNITQEHMAEQLCMARSTYSKLESGITEMPVATLVRIAGLLQVAVHDLMQEDGQPYVKKLEDKFSLMLYQTENVLSFERLSAVPYDELTLPQLMLLTEKGLASQEAYENTPLGGRFYAFGPQQVFGHMMQNFGMSILFEEKLVQDPYWQAKWKLYKAAQQGKKPELADSLDEYDYFTVYLFDLTMPDGSSRGVQMAERDFPEELDEEEVLQRMIVHLGAVSGDILAYNVEGYDPISEIITSI</sequence>
<dbReference type="InterPro" id="IPR010982">
    <property type="entry name" value="Lambda_DNA-bd_dom_sf"/>
</dbReference>
<dbReference type="PROSITE" id="PS50943">
    <property type="entry name" value="HTH_CROC1"/>
    <property type="match status" value="1"/>
</dbReference>
<dbReference type="AlphaFoldDB" id="A0A558BJR0"/>
<dbReference type="OrthoDB" id="9801008at2"/>
<dbReference type="GO" id="GO:0003700">
    <property type="term" value="F:DNA-binding transcription factor activity"/>
    <property type="evidence" value="ECO:0007669"/>
    <property type="project" value="TreeGrafter"/>
</dbReference>
<dbReference type="SUPFAM" id="SSF47413">
    <property type="entry name" value="lambda repressor-like DNA-binding domains"/>
    <property type="match status" value="1"/>
</dbReference>
<organism evidence="3 4">
    <name type="scientific">Hymenobacter setariae</name>
    <dbReference type="NCBI Taxonomy" id="2594794"/>
    <lineage>
        <taxon>Bacteria</taxon>
        <taxon>Pseudomonadati</taxon>
        <taxon>Bacteroidota</taxon>
        <taxon>Cytophagia</taxon>
        <taxon>Cytophagales</taxon>
        <taxon>Hymenobacteraceae</taxon>
        <taxon>Hymenobacter</taxon>
    </lineage>
</organism>
<dbReference type="Pfam" id="PF01381">
    <property type="entry name" value="HTH_3"/>
    <property type="match status" value="1"/>
</dbReference>
<keyword evidence="4" id="KW-1185">Reference proteome</keyword>
<dbReference type="GO" id="GO:0005829">
    <property type="term" value="C:cytosol"/>
    <property type="evidence" value="ECO:0007669"/>
    <property type="project" value="TreeGrafter"/>
</dbReference>
<dbReference type="SMART" id="SM00530">
    <property type="entry name" value="HTH_XRE"/>
    <property type="match status" value="1"/>
</dbReference>
<dbReference type="PANTHER" id="PTHR46797">
    <property type="entry name" value="HTH-TYPE TRANSCRIPTIONAL REGULATOR"/>
    <property type="match status" value="1"/>
</dbReference>
<comment type="caution">
    <text evidence="3">The sequence shown here is derived from an EMBL/GenBank/DDBJ whole genome shotgun (WGS) entry which is preliminary data.</text>
</comment>
<gene>
    <name evidence="3" type="ORF">FNT36_24815</name>
</gene>
<evidence type="ECO:0000259" key="2">
    <source>
        <dbReference type="PROSITE" id="PS50943"/>
    </source>
</evidence>
<feature type="domain" description="HTH cro/C1-type" evidence="2">
    <location>
        <begin position="7"/>
        <end position="61"/>
    </location>
</feature>
<dbReference type="RefSeq" id="WP_144853369.1">
    <property type="nucleotide sequence ID" value="NZ_VMRJ01000009.1"/>
</dbReference>
<dbReference type="Proteomes" id="UP000317624">
    <property type="component" value="Unassembled WGS sequence"/>
</dbReference>
<evidence type="ECO:0000313" key="4">
    <source>
        <dbReference type="Proteomes" id="UP000317624"/>
    </source>
</evidence>
<evidence type="ECO:0000256" key="1">
    <source>
        <dbReference type="ARBA" id="ARBA00023125"/>
    </source>
</evidence>
<protein>
    <submittedName>
        <fullName evidence="3">Helix-turn-helix transcriptional regulator</fullName>
    </submittedName>
</protein>
<dbReference type="Gene3D" id="1.10.260.40">
    <property type="entry name" value="lambda repressor-like DNA-binding domains"/>
    <property type="match status" value="1"/>
</dbReference>
<dbReference type="EMBL" id="VMRJ01000009">
    <property type="protein sequence ID" value="TVT36738.1"/>
    <property type="molecule type" value="Genomic_DNA"/>
</dbReference>
<dbReference type="PANTHER" id="PTHR46797:SF1">
    <property type="entry name" value="METHYLPHOSPHONATE SYNTHASE"/>
    <property type="match status" value="1"/>
</dbReference>
<dbReference type="CDD" id="cd00093">
    <property type="entry name" value="HTH_XRE"/>
    <property type="match status" value="1"/>
</dbReference>
<dbReference type="InterPro" id="IPR001387">
    <property type="entry name" value="Cro/C1-type_HTH"/>
</dbReference>
<name>A0A558BJR0_9BACT</name>
<reference evidence="3 4" key="1">
    <citation type="submission" date="2019-07" db="EMBL/GenBank/DDBJ databases">
        <title>Hymenobacter sp. straun FUR1 Genome sequencing and assembly.</title>
        <authorList>
            <person name="Chhetri G."/>
        </authorList>
    </citation>
    <scope>NUCLEOTIDE SEQUENCE [LARGE SCALE GENOMIC DNA]</scope>
    <source>
        <strain evidence="3 4">Fur1</strain>
    </source>
</reference>
<accession>A0A558BJR0</accession>
<keyword evidence="1" id="KW-0238">DNA-binding</keyword>
<proteinExistence type="predicted"/>
<dbReference type="GO" id="GO:0003677">
    <property type="term" value="F:DNA binding"/>
    <property type="evidence" value="ECO:0007669"/>
    <property type="project" value="UniProtKB-KW"/>
</dbReference>
<dbReference type="InterPro" id="IPR050807">
    <property type="entry name" value="TransReg_Diox_bact_type"/>
</dbReference>
<evidence type="ECO:0000313" key="3">
    <source>
        <dbReference type="EMBL" id="TVT36738.1"/>
    </source>
</evidence>